<keyword evidence="4" id="KW-1185">Reference proteome</keyword>
<evidence type="ECO:0000256" key="1">
    <source>
        <dbReference type="SAM" id="Coils"/>
    </source>
</evidence>
<gene>
    <name evidence="3" type="ORF">EDC62_2162</name>
</gene>
<evidence type="ECO:0000256" key="2">
    <source>
        <dbReference type="SAM" id="SignalP"/>
    </source>
</evidence>
<feature type="coiled-coil region" evidence="1">
    <location>
        <begin position="208"/>
        <end position="235"/>
    </location>
</feature>
<evidence type="ECO:0000313" key="4">
    <source>
        <dbReference type="Proteomes" id="UP000272193"/>
    </source>
</evidence>
<dbReference type="OrthoDB" id="1233024at2"/>
<dbReference type="RefSeq" id="WP_124223545.1">
    <property type="nucleotide sequence ID" value="NZ_RKQL01000005.1"/>
</dbReference>
<accession>A0A3N4U2G7</accession>
<reference evidence="3 4" key="1">
    <citation type="submission" date="2018-11" db="EMBL/GenBank/DDBJ databases">
        <title>Genomic Encyclopedia of Type Strains, Phase IV (KMG-IV): sequencing the most valuable type-strain genomes for metagenomic binning, comparative biology and taxonomic classification.</title>
        <authorList>
            <person name="Goeker M."/>
        </authorList>
    </citation>
    <scope>NUCLEOTIDE SEQUENCE [LARGE SCALE GENOMIC DNA]</scope>
    <source>
        <strain evidence="3 4">DSM 101684</strain>
    </source>
</reference>
<dbReference type="AlphaFoldDB" id="A0A3N4U2G7"/>
<comment type="caution">
    <text evidence="3">The sequence shown here is derived from an EMBL/GenBank/DDBJ whole genome shotgun (WGS) entry which is preliminary data.</text>
</comment>
<protein>
    <submittedName>
        <fullName evidence="3">YfdX protein</fullName>
    </submittedName>
</protein>
<name>A0A3N4U2G7_9BURK</name>
<keyword evidence="1" id="KW-0175">Coiled coil</keyword>
<dbReference type="InterPro" id="IPR021236">
    <property type="entry name" value="Uncharacterised_YfdX"/>
</dbReference>
<keyword evidence="2" id="KW-0732">Signal</keyword>
<sequence length="308" mass="32975">MKTSLKTLKPSHLALAAALAFGGASAYAADAAPAATKPVPGANANVQAQTRKQTDTLIQEAVTALRETESALQLLEQGKKKEALEAMARATGKLEIIVARDAKLALAPVDVVVRAHEFLGTAKDIERVVKEAKSALGDQRVQDARRLLEPLASEITIEVVNLPMATYPAAIKEAARLTEKDQIAEAKKLLATTLNTLVVQQTAIPIPLLHVEDALKEAEQLAQKASRTADEEKKLADLLRFSSEEVARAAALGYGSKDEHKTFQKEIKELRKKTEGGKSGSGWFEGVKASLAKLFKSSQNGKANATQP</sequence>
<dbReference type="EMBL" id="RKQL01000005">
    <property type="protein sequence ID" value="RPE65036.1"/>
    <property type="molecule type" value="Genomic_DNA"/>
</dbReference>
<proteinExistence type="predicted"/>
<feature type="chain" id="PRO_5018256415" evidence="2">
    <location>
        <begin position="29"/>
        <end position="308"/>
    </location>
</feature>
<evidence type="ECO:0000313" key="3">
    <source>
        <dbReference type="EMBL" id="RPE65036.1"/>
    </source>
</evidence>
<feature type="signal peptide" evidence="2">
    <location>
        <begin position="1"/>
        <end position="28"/>
    </location>
</feature>
<dbReference type="Pfam" id="PF10938">
    <property type="entry name" value="YfdX"/>
    <property type="match status" value="1"/>
</dbReference>
<dbReference type="Proteomes" id="UP000272193">
    <property type="component" value="Unassembled WGS sequence"/>
</dbReference>
<organism evidence="3 4">
    <name type="scientific">Tibeticola sediminis</name>
    <dbReference type="NCBI Taxonomy" id="1917811"/>
    <lineage>
        <taxon>Bacteria</taxon>
        <taxon>Pseudomonadati</taxon>
        <taxon>Pseudomonadota</taxon>
        <taxon>Betaproteobacteria</taxon>
        <taxon>Burkholderiales</taxon>
        <taxon>Comamonadaceae</taxon>
        <taxon>Tibeticola</taxon>
    </lineage>
</organism>